<feature type="compositionally biased region" description="Acidic residues" evidence="1">
    <location>
        <begin position="1181"/>
        <end position="1211"/>
    </location>
</feature>
<sequence>MRRRKRKDPSRPPQKLKLERVLGLTTASSNILATAESHDLIAYAAGAVVVLYNHKRNKQVGFLYPPTNTANNSSNNTNSNANAALAAAAVTNSVVGAAASSMMLAGSSFISPLGSSPTDISGVQNTSEKKKKTPASTRAKPISCLAFSPDGNYLAAGEMGHQPRILIWDVKARLLLHECRGHKFGVLSLAFSPNMRYLVSIGFQHDGYLYVWNWKKGIKLAGNKVTSKVNALSFSKDGTYFVTAGLRHVKFWYFDARGRVPKRGNLSSRETQVLDGRSGILGALRESNFVAVGCDRGKTENVYFLTDSGILCMFKEGRVIDKWVDLQVQSAYSIAVSSNFVICACAGGIIRLFEPETLKYCGMLPKPHPLGIDIGAITSPEMLKHHTDENTYYPDAIAITYDERSTKVTAVYADRSLFLWDIRDLKKIGKYRSFVYHSDCVWGVEPCPNLIEPVNNIPSNSFATHSADGTVRFWNLDNNIHPNSTSSSFILTSPRSATSSMGPSPISPPIRSPTSATTSTSSNIPLSPSSSSSASLYRRNIYSRELVKMLYVDNDAAEFSKLRRDVEFADDQYPDFGIRSIKMSSDGKLLATGDRNGNLRVHSMETWDQITYQEAHDSEILAMDLTHPSKNDTPYMIATASRDRLLHVFDINSGFQLVQTLDDHSSSITAVKFSRNAQRLISCGADKGVIFRGIIEPNMNEYYYSTYHNYSGRGTVFDMSLDLNDRYIATVTGERRLFVFNTDSGKPVRVCKPETTEETVTGTSAENSGGSLINIDLDPYSGTYSVTSGSDRSLRLFDLTNSACIEKVCAHAELITSVKFVRTAIDTIRVVSTCSDGTIFVWKLSEDIVCKMKARCIEKDPRAQEMVMNIRTTEEIADDNKRLHQKSAMIITPSALSAGGAMTTVSGGANNPKVRLRRVSTASAARPTPSLSQMVRQGERRTFSTMSPAESKYDDLYKKINISRRSRQSQVEHPPSPENNSPASPISKGSGGEKKIDQRKRDSSGSSGRKTPDGKLERLYNGIPTSGVRERTTSHIGGHSYTNTVRFGSGGSGESSPRVTSYNPLRQAAGSNPGRMNPVLRRQMSRESMGKQQQQSPPSTKERTIRPGVIRRKRSANLNEQRRSSIGSPTSSSIDATVDNKPVGITTITNVPLSGRGEYQDIEITGTQQSTEHHGQHHHDDDEDDGQEAGDERDVNDEEEEDDDEEEEEEVIFITPPPEQDNIGTPFEVTSHGDIHDNDFDATSASEQIDDEQKPFDDENNKAHTPEKDPSGGEYNNTTAEDEEDGSSDDNADDVILQAITSRRAPRMTPSLSRTTSMTSRRLDEELSPKDNSSINSNYQEATDVVLSENTAHSPFSPSSKESSGGISPSGRDTPALRELQKKLEKAKKRQSFTARYLSSLGDRKGAHHKHYPPIPSFSREEIDGVLNSFSNMDSAPETTIPIVAPKIDTSATTLNSNPNISPVSAESINKQPKQELHAISKTNGCILEPTENKTHRSEENGQQQATLQGKIQELGDGRPLSSSSSSSSTSPLSSAEDIGNESSVSMEKLGSTDTCSSAFEHVLSDLDGAIILLDSVMDAYVSAKNNAGHQDFVASVDIKFGNIIEKIRQARSSPSLTNSSTSSSNNSENNNELSSPLDGSALTTSPNQQQHDPATIALLDKYSTMLMQMVEKKLHSSTSSTH</sequence>
<dbReference type="InterPro" id="IPR036322">
    <property type="entry name" value="WD40_repeat_dom_sf"/>
</dbReference>
<dbReference type="SMART" id="SM00320">
    <property type="entry name" value="WD40"/>
    <property type="match status" value="12"/>
</dbReference>
<feature type="compositionally biased region" description="Low complexity" evidence="1">
    <location>
        <begin position="978"/>
        <end position="987"/>
    </location>
</feature>
<feature type="compositionally biased region" description="Low complexity" evidence="1">
    <location>
        <begin position="1124"/>
        <end position="1133"/>
    </location>
</feature>
<dbReference type="Proteomes" id="UP001209540">
    <property type="component" value="Unassembled WGS sequence"/>
</dbReference>
<reference evidence="2" key="2">
    <citation type="submission" date="2023-02" db="EMBL/GenBank/DDBJ databases">
        <authorList>
            <consortium name="DOE Joint Genome Institute"/>
            <person name="Mondo S.J."/>
            <person name="Chang Y."/>
            <person name="Wang Y."/>
            <person name="Ahrendt S."/>
            <person name="Andreopoulos W."/>
            <person name="Barry K."/>
            <person name="Beard J."/>
            <person name="Benny G.L."/>
            <person name="Blankenship S."/>
            <person name="Bonito G."/>
            <person name="Cuomo C."/>
            <person name="Desiro A."/>
            <person name="Gervers K.A."/>
            <person name="Hundley H."/>
            <person name="Kuo A."/>
            <person name="LaButti K."/>
            <person name="Lang B.F."/>
            <person name="Lipzen A."/>
            <person name="O'Donnell K."/>
            <person name="Pangilinan J."/>
            <person name="Reynolds N."/>
            <person name="Sandor L."/>
            <person name="Smith M.W."/>
            <person name="Tsang A."/>
            <person name="Grigoriev I.V."/>
            <person name="Stajich J.E."/>
            <person name="Spatafora J.W."/>
        </authorList>
    </citation>
    <scope>NUCLEOTIDE SEQUENCE</scope>
    <source>
        <strain evidence="2">RSA 2281</strain>
    </source>
</reference>
<accession>A0AAD5KPI1</accession>
<feature type="compositionally biased region" description="Polar residues" evidence="1">
    <location>
        <begin position="1454"/>
        <end position="1472"/>
    </location>
</feature>
<feature type="region of interest" description="Disordered" evidence="1">
    <location>
        <begin position="1166"/>
        <end position="1379"/>
    </location>
</feature>
<protein>
    <recommendedName>
        <fullName evidence="4">Mitogen-activated protein kinase-binding protein 1</fullName>
    </recommendedName>
</protein>
<feature type="compositionally biased region" description="Basic and acidic residues" evidence="1">
    <location>
        <begin position="1171"/>
        <end position="1180"/>
    </location>
</feature>
<feature type="compositionally biased region" description="Polar residues" evidence="1">
    <location>
        <begin position="1330"/>
        <end position="1341"/>
    </location>
</feature>
<feature type="compositionally biased region" description="Low complexity" evidence="1">
    <location>
        <begin position="1520"/>
        <end position="1535"/>
    </location>
</feature>
<feature type="compositionally biased region" description="Polar residues" evidence="1">
    <location>
        <begin position="115"/>
        <end position="126"/>
    </location>
</feature>
<feature type="compositionally biased region" description="Polar residues" evidence="1">
    <location>
        <begin position="1541"/>
        <end position="1550"/>
    </location>
</feature>
<feature type="region of interest" description="Disordered" evidence="1">
    <location>
        <begin position="1454"/>
        <end position="1474"/>
    </location>
</feature>
<feature type="compositionally biased region" description="Basic and acidic residues" evidence="1">
    <location>
        <begin position="1251"/>
        <end position="1271"/>
    </location>
</feature>
<feature type="compositionally biased region" description="Polar residues" evidence="1">
    <location>
        <begin position="1054"/>
        <end position="1064"/>
    </location>
</feature>
<organism evidence="2 3">
    <name type="scientific">Phascolomyces articulosus</name>
    <dbReference type="NCBI Taxonomy" id="60185"/>
    <lineage>
        <taxon>Eukaryota</taxon>
        <taxon>Fungi</taxon>
        <taxon>Fungi incertae sedis</taxon>
        <taxon>Mucoromycota</taxon>
        <taxon>Mucoromycotina</taxon>
        <taxon>Mucoromycetes</taxon>
        <taxon>Mucorales</taxon>
        <taxon>Lichtheimiaceae</taxon>
        <taxon>Phascolomyces</taxon>
    </lineage>
</organism>
<name>A0AAD5KPI1_9FUNG</name>
<proteinExistence type="predicted"/>
<feature type="compositionally biased region" description="Polar residues" evidence="1">
    <location>
        <begin position="1090"/>
        <end position="1099"/>
    </location>
</feature>
<feature type="region of interest" description="Disordered" evidence="1">
    <location>
        <begin position="1399"/>
        <end position="1419"/>
    </location>
</feature>
<feature type="compositionally biased region" description="Low complexity" evidence="1">
    <location>
        <begin position="1307"/>
        <end position="1320"/>
    </location>
</feature>
<feature type="region of interest" description="Disordered" evidence="1">
    <location>
        <begin position="1515"/>
        <end position="1550"/>
    </location>
</feature>
<feature type="compositionally biased region" description="Low complexity" evidence="1">
    <location>
        <begin position="1613"/>
        <end position="1637"/>
    </location>
</feature>
<feature type="compositionally biased region" description="Acidic residues" evidence="1">
    <location>
        <begin position="1280"/>
        <end position="1293"/>
    </location>
</feature>
<dbReference type="Gene3D" id="2.130.10.10">
    <property type="entry name" value="YVTN repeat-like/Quinoprotein amine dehydrogenase"/>
    <property type="match status" value="4"/>
</dbReference>
<feature type="region of interest" description="Disordered" evidence="1">
    <location>
        <begin position="491"/>
        <end position="533"/>
    </location>
</feature>
<feature type="compositionally biased region" description="Low complexity" evidence="1">
    <location>
        <begin position="512"/>
        <end position="533"/>
    </location>
</feature>
<dbReference type="SUPFAM" id="SSF50978">
    <property type="entry name" value="WD40 repeat-like"/>
    <property type="match status" value="2"/>
</dbReference>
<feature type="region of interest" description="Disordered" evidence="1">
    <location>
        <begin position="903"/>
        <end position="1138"/>
    </location>
</feature>
<feature type="compositionally biased region" description="Basic and acidic residues" evidence="1">
    <location>
        <begin position="991"/>
        <end position="1003"/>
    </location>
</feature>
<dbReference type="PANTHER" id="PTHR45589">
    <property type="entry name" value="WD REPEAT DOMAIN 62, ISOFORM G"/>
    <property type="match status" value="1"/>
</dbReference>
<evidence type="ECO:0000256" key="1">
    <source>
        <dbReference type="SAM" id="MobiDB-lite"/>
    </source>
</evidence>
<dbReference type="EMBL" id="JAIXMP010000002">
    <property type="protein sequence ID" value="KAI9276937.1"/>
    <property type="molecule type" value="Genomic_DNA"/>
</dbReference>
<dbReference type="InterPro" id="IPR052779">
    <property type="entry name" value="WDR62"/>
</dbReference>
<dbReference type="PANTHER" id="PTHR45589:SF1">
    <property type="entry name" value="WD REPEAT DOMAIN 62, ISOFORM G"/>
    <property type="match status" value="1"/>
</dbReference>
<feature type="compositionally biased region" description="Low complexity" evidence="1">
    <location>
        <begin position="1354"/>
        <end position="1371"/>
    </location>
</feature>
<reference evidence="2" key="1">
    <citation type="journal article" date="2022" name="IScience">
        <title>Evolution of zygomycete secretomes and the origins of terrestrial fungal ecologies.</title>
        <authorList>
            <person name="Chang Y."/>
            <person name="Wang Y."/>
            <person name="Mondo S."/>
            <person name="Ahrendt S."/>
            <person name="Andreopoulos W."/>
            <person name="Barry K."/>
            <person name="Beard J."/>
            <person name="Benny G.L."/>
            <person name="Blankenship S."/>
            <person name="Bonito G."/>
            <person name="Cuomo C."/>
            <person name="Desiro A."/>
            <person name="Gervers K.A."/>
            <person name="Hundley H."/>
            <person name="Kuo A."/>
            <person name="LaButti K."/>
            <person name="Lang B.F."/>
            <person name="Lipzen A."/>
            <person name="O'Donnell K."/>
            <person name="Pangilinan J."/>
            <person name="Reynolds N."/>
            <person name="Sandor L."/>
            <person name="Smith M.E."/>
            <person name="Tsang A."/>
            <person name="Grigoriev I.V."/>
            <person name="Stajich J.E."/>
            <person name="Spatafora J.W."/>
        </authorList>
    </citation>
    <scope>NUCLEOTIDE SEQUENCE</scope>
    <source>
        <strain evidence="2">RSA 2281</strain>
    </source>
</reference>
<feature type="region of interest" description="Disordered" evidence="1">
    <location>
        <begin position="1611"/>
        <end position="1654"/>
    </location>
</feature>
<dbReference type="InterPro" id="IPR015943">
    <property type="entry name" value="WD40/YVTN_repeat-like_dom_sf"/>
</dbReference>
<feature type="region of interest" description="Disordered" evidence="1">
    <location>
        <begin position="115"/>
        <end position="135"/>
    </location>
</feature>
<gene>
    <name evidence="2" type="ORF">BDA99DRAFT_554881</name>
</gene>
<evidence type="ECO:0000313" key="3">
    <source>
        <dbReference type="Proteomes" id="UP001209540"/>
    </source>
</evidence>
<evidence type="ECO:0008006" key="4">
    <source>
        <dbReference type="Google" id="ProtNLM"/>
    </source>
</evidence>
<keyword evidence="3" id="KW-1185">Reference proteome</keyword>
<feature type="compositionally biased region" description="Polar residues" evidence="1">
    <location>
        <begin position="1642"/>
        <end position="1653"/>
    </location>
</feature>
<evidence type="ECO:0000313" key="2">
    <source>
        <dbReference type="EMBL" id="KAI9276937.1"/>
    </source>
</evidence>
<comment type="caution">
    <text evidence="2">The sequence shown here is derived from an EMBL/GenBank/DDBJ whole genome shotgun (WGS) entry which is preliminary data.</text>
</comment>
<dbReference type="InterPro" id="IPR001680">
    <property type="entry name" value="WD40_rpt"/>
</dbReference>
<dbReference type="Pfam" id="PF00400">
    <property type="entry name" value="WD40"/>
    <property type="match status" value="5"/>
</dbReference>